<dbReference type="EMBL" id="CALTRL010000675">
    <property type="protein sequence ID" value="CAH7669247.1"/>
    <property type="molecule type" value="Genomic_DNA"/>
</dbReference>
<reference evidence="1" key="1">
    <citation type="submission" date="2022-06" db="EMBL/GenBank/DDBJ databases">
        <authorList>
            <consortium name="SYNGENTA / RWTH Aachen University"/>
        </authorList>
    </citation>
    <scope>NUCLEOTIDE SEQUENCE</scope>
</reference>
<gene>
    <name evidence="1" type="ORF">PPACK8108_LOCUS3834</name>
</gene>
<evidence type="ECO:0000313" key="1">
    <source>
        <dbReference type="EMBL" id="CAH7669247.1"/>
    </source>
</evidence>
<organism evidence="1 2">
    <name type="scientific">Phakopsora pachyrhizi</name>
    <name type="common">Asian soybean rust disease fungus</name>
    <dbReference type="NCBI Taxonomy" id="170000"/>
    <lineage>
        <taxon>Eukaryota</taxon>
        <taxon>Fungi</taxon>
        <taxon>Dikarya</taxon>
        <taxon>Basidiomycota</taxon>
        <taxon>Pucciniomycotina</taxon>
        <taxon>Pucciniomycetes</taxon>
        <taxon>Pucciniales</taxon>
        <taxon>Phakopsoraceae</taxon>
        <taxon>Phakopsora</taxon>
    </lineage>
</organism>
<sequence length="293" mass="33567">MLANISVKSDQINEFLINYNNEKINGELSLKAVYSKEAKAISDQLENNVSNERQKYFDLIFHAFRHILNVPQHDLSDSNFLGWIKLFAVAGKAIENENDQAVVLLALKSGMNNLIHQNTIIDKRLHWVQGFLNSLNLILSKFGKEKIIATIKNVPGAREIFIPTMGVTSRMKNWESFKSFIKFDHKLHNILLSFSNVQKKRDSQILLESIQKSAEPSTGNSLESKTASLVFLHYIAQGWATNLTPNKKNLPDLKRKATEIFKVLSKNEQMRLYISDLLKRNDVSTNFLKIFNF</sequence>
<dbReference type="AlphaFoldDB" id="A0AAV0AM27"/>
<comment type="caution">
    <text evidence="1">The sequence shown here is derived from an EMBL/GenBank/DDBJ whole genome shotgun (WGS) entry which is preliminary data.</text>
</comment>
<keyword evidence="2" id="KW-1185">Reference proteome</keyword>
<protein>
    <submittedName>
        <fullName evidence="1">Expressed protein</fullName>
    </submittedName>
</protein>
<proteinExistence type="predicted"/>
<name>A0AAV0AM27_PHAPC</name>
<accession>A0AAV0AM27</accession>
<evidence type="ECO:0000313" key="2">
    <source>
        <dbReference type="Proteomes" id="UP001153365"/>
    </source>
</evidence>
<dbReference type="Proteomes" id="UP001153365">
    <property type="component" value="Unassembled WGS sequence"/>
</dbReference>